<keyword evidence="4" id="KW-0442">Lipid degradation</keyword>
<protein>
    <submittedName>
        <fullName evidence="11">3-hydroxyacyl-CoA dehydrogenase</fullName>
    </submittedName>
</protein>
<dbReference type="InterPro" id="IPR029045">
    <property type="entry name" value="ClpP/crotonase-like_dom_sf"/>
</dbReference>
<dbReference type="STRING" id="471514.AN477_11600"/>
<dbReference type="Proteomes" id="UP000050482">
    <property type="component" value="Unassembled WGS sequence"/>
</dbReference>
<keyword evidence="12" id="KW-1185">Reference proteome</keyword>
<dbReference type="InterPro" id="IPR001753">
    <property type="entry name" value="Enoyl-CoA_hydra/iso"/>
</dbReference>
<dbReference type="InterPro" id="IPR006108">
    <property type="entry name" value="3HC_DH_C"/>
</dbReference>
<feature type="domain" description="3-hydroxyacyl-CoA dehydrogenase NAD binding" evidence="10">
    <location>
        <begin position="1"/>
        <end position="190"/>
    </location>
</feature>
<dbReference type="GO" id="GO:0003857">
    <property type="term" value="F:(3S)-3-hydroxyacyl-CoA dehydrogenase (NAD+) activity"/>
    <property type="evidence" value="ECO:0007669"/>
    <property type="project" value="UniProtKB-EC"/>
</dbReference>
<organism evidence="11 12">
    <name type="scientific">Alicyclobacillus ferrooxydans</name>
    <dbReference type="NCBI Taxonomy" id="471514"/>
    <lineage>
        <taxon>Bacteria</taxon>
        <taxon>Bacillati</taxon>
        <taxon>Bacillota</taxon>
        <taxon>Bacilli</taxon>
        <taxon>Bacillales</taxon>
        <taxon>Alicyclobacillaceae</taxon>
        <taxon>Alicyclobacillus</taxon>
    </lineage>
</organism>
<keyword evidence="7" id="KW-0443">Lipid metabolism</keyword>
<evidence type="ECO:0000313" key="11">
    <source>
        <dbReference type="EMBL" id="KPV43652.1"/>
    </source>
</evidence>
<evidence type="ECO:0000259" key="9">
    <source>
        <dbReference type="Pfam" id="PF00725"/>
    </source>
</evidence>
<dbReference type="Gene3D" id="3.90.226.10">
    <property type="entry name" value="2-enoyl-CoA Hydratase, Chain A, domain 1"/>
    <property type="match status" value="1"/>
</dbReference>
<comment type="pathway">
    <text evidence="1">Lipid metabolism; fatty acid beta-oxidation.</text>
</comment>
<dbReference type="AlphaFoldDB" id="A0A0P9EKJ6"/>
<dbReference type="PATRIC" id="fig|471514.4.peg.2670"/>
<comment type="similarity">
    <text evidence="2">Belongs to the 3-hydroxyacyl-CoA dehydrogenase family.</text>
</comment>
<dbReference type="InterPro" id="IPR008927">
    <property type="entry name" value="6-PGluconate_DH-like_C_sf"/>
</dbReference>
<evidence type="ECO:0000256" key="8">
    <source>
        <dbReference type="ARBA" id="ARBA00049556"/>
    </source>
</evidence>
<gene>
    <name evidence="11" type="ORF">AN477_11600</name>
</gene>
<dbReference type="SUPFAM" id="SSF52096">
    <property type="entry name" value="ClpP/crotonase"/>
    <property type="match status" value="1"/>
</dbReference>
<evidence type="ECO:0000259" key="10">
    <source>
        <dbReference type="Pfam" id="PF02737"/>
    </source>
</evidence>
<comment type="catalytic activity">
    <reaction evidence="8">
        <text>a (3S)-3-hydroxyacyl-CoA + NAD(+) = a 3-oxoacyl-CoA + NADH + H(+)</text>
        <dbReference type="Rhea" id="RHEA:22432"/>
        <dbReference type="ChEBI" id="CHEBI:15378"/>
        <dbReference type="ChEBI" id="CHEBI:57318"/>
        <dbReference type="ChEBI" id="CHEBI:57540"/>
        <dbReference type="ChEBI" id="CHEBI:57945"/>
        <dbReference type="ChEBI" id="CHEBI:90726"/>
        <dbReference type="EC" id="1.1.1.35"/>
    </reaction>
</comment>
<dbReference type="GO" id="GO:0070403">
    <property type="term" value="F:NAD+ binding"/>
    <property type="evidence" value="ECO:0007669"/>
    <property type="project" value="InterPro"/>
</dbReference>
<dbReference type="Gene3D" id="1.10.1040.50">
    <property type="match status" value="1"/>
</dbReference>
<keyword evidence="3" id="KW-0276">Fatty acid metabolism</keyword>
<dbReference type="PANTHER" id="PTHR48075">
    <property type="entry name" value="3-HYDROXYACYL-COA DEHYDROGENASE FAMILY PROTEIN"/>
    <property type="match status" value="1"/>
</dbReference>
<evidence type="ECO:0000256" key="5">
    <source>
        <dbReference type="ARBA" id="ARBA00023002"/>
    </source>
</evidence>
<evidence type="ECO:0000313" key="12">
    <source>
        <dbReference type="Proteomes" id="UP000050482"/>
    </source>
</evidence>
<evidence type="ECO:0000256" key="2">
    <source>
        <dbReference type="ARBA" id="ARBA00009463"/>
    </source>
</evidence>
<sequence length="786" mass="85267">MGAAIAAHLANVGLSVRLLDIVPSELTKEEAAKGLTLESPAVRNRFAQNGLNAAKKAKPASFYRAADAAKIELGNFEDDLAKIADCDWVIEAVVENLAIKQSLFERVEKFASKDAIVSSNTSGISIAEMVKDRSPEFKGRFLGTHFFNPPRYMQLLELVPGPDTDPSIIEEMKTFGGRVLGKGVVLAKDTPNFIANRIGTYGLLVTLEAMKKFELGVDEVDAITGPAMGRPKSATFRTLDLVGLDTFFHVAKNVGQNVTEDWEKAAFEVPAYIEKMLENRWLGEKTGQGFFKRVKSAAGAEIMALDLDSFEYRPRKKLKSASLDASKAAKGSAAKLQALVYGKDAAGQFAWDVLKRVLLYTANKQSEIADDIVAVDNAMKWGFNWDLGPYETWDAIGVAQSVERMRAEGETIPSFVEELLTSGHSSFYARAKGEVPRFYVGKDEFRGVEEPKEVISLARLKEQGKVIKQNAGASLVDLGDGVACLEFHSPKQAIGADIIQMIDVATKEVSANWQALVIGNQASNFCVGANLMMMLMEAQDENWDELNMTVHQFQQSAMKLKYLDKPVVAAPFAMALGGGAEMCFPADHVQAAAESYIGLVEVGVGLIPGGGGNKEVLIRAIEGVPDGVDTRLDPFVQKAFENVAMAKVSTSARDAQDLGYLRKTDGVTANRDFLLYDAKQAALGLVQAGYTPKQQKPIPVVGESGAALLKIGVFGMKTAGYVSSHDVKIAHKLIHVLTGGSVTRGTLVSEQYLLDLEREAFLSLVGEPKTQARMQHMLTTGKPLRN</sequence>
<dbReference type="GO" id="GO:0006635">
    <property type="term" value="P:fatty acid beta-oxidation"/>
    <property type="evidence" value="ECO:0007669"/>
    <property type="project" value="UniProtKB-UniPathway"/>
</dbReference>
<dbReference type="UniPathway" id="UPA00659"/>
<dbReference type="PANTHER" id="PTHR48075:SF7">
    <property type="entry name" value="3-HYDROXYACYL-COA DEHYDROGENASE-RELATED"/>
    <property type="match status" value="1"/>
</dbReference>
<evidence type="ECO:0000256" key="4">
    <source>
        <dbReference type="ARBA" id="ARBA00022963"/>
    </source>
</evidence>
<dbReference type="Pfam" id="PF00378">
    <property type="entry name" value="ECH_1"/>
    <property type="match status" value="1"/>
</dbReference>
<dbReference type="InterPro" id="IPR036291">
    <property type="entry name" value="NAD(P)-bd_dom_sf"/>
</dbReference>
<reference evidence="11 12" key="1">
    <citation type="submission" date="2015-09" db="EMBL/GenBank/DDBJ databases">
        <title>Draft genome sequence of Alicyclobacillus ferrooxydans DSM 22381.</title>
        <authorList>
            <person name="Hemp J."/>
        </authorList>
    </citation>
    <scope>NUCLEOTIDE SEQUENCE [LARGE SCALE GENOMIC DNA]</scope>
    <source>
        <strain evidence="11 12">TC-34</strain>
    </source>
</reference>
<accession>A0A0P9EKJ6</accession>
<keyword evidence="6" id="KW-0520">NAD</keyword>
<proteinExistence type="inferred from homology"/>
<dbReference type="Gene3D" id="3.40.50.720">
    <property type="entry name" value="NAD(P)-binding Rossmann-like Domain"/>
    <property type="match status" value="1"/>
</dbReference>
<evidence type="ECO:0000256" key="7">
    <source>
        <dbReference type="ARBA" id="ARBA00023098"/>
    </source>
</evidence>
<name>A0A0P9EKJ6_9BACL</name>
<dbReference type="SUPFAM" id="SSF48179">
    <property type="entry name" value="6-phosphogluconate dehydrogenase C-terminal domain-like"/>
    <property type="match status" value="2"/>
</dbReference>
<dbReference type="InterPro" id="IPR006176">
    <property type="entry name" value="3-OHacyl-CoA_DH_NAD-bd"/>
</dbReference>
<comment type="caution">
    <text evidence="11">The sequence shown here is derived from an EMBL/GenBank/DDBJ whole genome shotgun (WGS) entry which is preliminary data.</text>
</comment>
<dbReference type="EMBL" id="LJCO01000047">
    <property type="protein sequence ID" value="KPV43652.1"/>
    <property type="molecule type" value="Genomic_DNA"/>
</dbReference>
<dbReference type="CDD" id="cd06558">
    <property type="entry name" value="crotonase-like"/>
    <property type="match status" value="1"/>
</dbReference>
<feature type="domain" description="3-hydroxyacyl-CoA dehydrogenase C-terminal" evidence="9">
    <location>
        <begin position="193"/>
        <end position="292"/>
    </location>
</feature>
<dbReference type="Pfam" id="PF02737">
    <property type="entry name" value="3HCDH_N"/>
    <property type="match status" value="1"/>
</dbReference>
<dbReference type="SUPFAM" id="SSF51735">
    <property type="entry name" value="NAD(P)-binding Rossmann-fold domains"/>
    <property type="match status" value="1"/>
</dbReference>
<evidence type="ECO:0000256" key="3">
    <source>
        <dbReference type="ARBA" id="ARBA00022832"/>
    </source>
</evidence>
<keyword evidence="5" id="KW-0560">Oxidoreductase</keyword>
<evidence type="ECO:0000256" key="1">
    <source>
        <dbReference type="ARBA" id="ARBA00005005"/>
    </source>
</evidence>
<evidence type="ECO:0000256" key="6">
    <source>
        <dbReference type="ARBA" id="ARBA00023027"/>
    </source>
</evidence>
<dbReference type="Pfam" id="PF00725">
    <property type="entry name" value="3HCDH"/>
    <property type="match status" value="1"/>
</dbReference>